<evidence type="ECO:0000259" key="1">
    <source>
        <dbReference type="Pfam" id="PF21831"/>
    </source>
</evidence>
<organism evidence="2 3">
    <name type="scientific">Streptomyces telluris</name>
    <dbReference type="NCBI Taxonomy" id="2720021"/>
    <lineage>
        <taxon>Bacteria</taxon>
        <taxon>Bacillati</taxon>
        <taxon>Actinomycetota</taxon>
        <taxon>Actinomycetes</taxon>
        <taxon>Kitasatosporales</taxon>
        <taxon>Streptomycetaceae</taxon>
        <taxon>Streptomyces</taxon>
    </lineage>
</organism>
<evidence type="ECO:0000313" key="2">
    <source>
        <dbReference type="EMBL" id="MCQ8773658.1"/>
    </source>
</evidence>
<protein>
    <recommendedName>
        <fullName evidence="1">DUF6891 domain-containing protein</fullName>
    </recommendedName>
</protein>
<dbReference type="AlphaFoldDB" id="A0A9X2LM28"/>
<accession>A0A9X2LM28</accession>
<dbReference type="RefSeq" id="WP_256791439.1">
    <property type="nucleotide sequence ID" value="NZ_JANIID010000032.1"/>
</dbReference>
<sequence length="305" mass="33383">MLEIAVDTETGQRHLRATDRELDGLVRRIGGDGDRFLVVQRVPDLPDVFIQVWHEAGDIYTLEHRDGAPDRHFRATLDAPEPVIAAMTGWARREDGWGAGLEWVSLAFDAQPPVPPLELGDEDRALLEGRLREILIGGYTTRAELTETAEDYLIDGDDRPVSPAQARQLADRMWVERVEEQSSWQGETDPERLQRAFTALSAAGITAREHFTCCRTCGNTEIGAEGPPDARGFVYFHTQCTDAAAAGYGLTLLYGGFDDSAETTAAIGREVSAALTAAGLPVAWDGDPGQAITVTPLDWRKRLVG</sequence>
<feature type="domain" description="DUF6891" evidence="1">
    <location>
        <begin position="122"/>
        <end position="303"/>
    </location>
</feature>
<evidence type="ECO:0000313" key="3">
    <source>
        <dbReference type="Proteomes" id="UP001142374"/>
    </source>
</evidence>
<gene>
    <name evidence="2" type="ORF">NQU55_28440</name>
</gene>
<proteinExistence type="predicted"/>
<reference evidence="2" key="1">
    <citation type="submission" date="2022-06" db="EMBL/GenBank/DDBJ databases">
        <title>WGS of actinobacteria.</title>
        <authorList>
            <person name="Thawai C."/>
        </authorList>
    </citation>
    <scope>NUCLEOTIDE SEQUENCE</scope>
    <source>
        <strain evidence="2">AA8</strain>
    </source>
</reference>
<dbReference type="Proteomes" id="UP001142374">
    <property type="component" value="Unassembled WGS sequence"/>
</dbReference>
<comment type="caution">
    <text evidence="2">The sequence shown here is derived from an EMBL/GenBank/DDBJ whole genome shotgun (WGS) entry which is preliminary data.</text>
</comment>
<dbReference type="InterPro" id="IPR054186">
    <property type="entry name" value="DUF6891"/>
</dbReference>
<dbReference type="EMBL" id="JANIID010000032">
    <property type="protein sequence ID" value="MCQ8773658.1"/>
    <property type="molecule type" value="Genomic_DNA"/>
</dbReference>
<dbReference type="Pfam" id="PF21831">
    <property type="entry name" value="DUF6891"/>
    <property type="match status" value="1"/>
</dbReference>
<name>A0A9X2LM28_9ACTN</name>
<keyword evidence="3" id="KW-1185">Reference proteome</keyword>